<evidence type="ECO:0000313" key="2">
    <source>
        <dbReference type="Proteomes" id="UP000004995"/>
    </source>
</evidence>
<dbReference type="EMBL" id="AGNK02001117">
    <property type="status" value="NOT_ANNOTATED_CDS"/>
    <property type="molecule type" value="Genomic_DNA"/>
</dbReference>
<dbReference type="Gene3D" id="3.40.395.10">
    <property type="entry name" value="Adenoviral Proteinase, Chain A"/>
    <property type="match status" value="1"/>
</dbReference>
<dbReference type="InterPro" id="IPR038765">
    <property type="entry name" value="Papain-like_cys_pep_sf"/>
</dbReference>
<proteinExistence type="predicted"/>
<dbReference type="Proteomes" id="UP000004995">
    <property type="component" value="Unassembled WGS sequence"/>
</dbReference>
<organism evidence="1 2">
    <name type="scientific">Setaria italica</name>
    <name type="common">Foxtail millet</name>
    <name type="synonym">Panicum italicum</name>
    <dbReference type="NCBI Taxonomy" id="4555"/>
    <lineage>
        <taxon>Eukaryota</taxon>
        <taxon>Viridiplantae</taxon>
        <taxon>Streptophyta</taxon>
        <taxon>Embryophyta</taxon>
        <taxon>Tracheophyta</taxon>
        <taxon>Spermatophyta</taxon>
        <taxon>Magnoliopsida</taxon>
        <taxon>Liliopsida</taxon>
        <taxon>Poales</taxon>
        <taxon>Poaceae</taxon>
        <taxon>PACMAD clade</taxon>
        <taxon>Panicoideae</taxon>
        <taxon>Panicodae</taxon>
        <taxon>Paniceae</taxon>
        <taxon>Cenchrinae</taxon>
        <taxon>Setaria</taxon>
    </lineage>
</organism>
<evidence type="ECO:0000313" key="1">
    <source>
        <dbReference type="EnsemblPlants" id="KQL24711"/>
    </source>
</evidence>
<dbReference type="AlphaFoldDB" id="K3ZV78"/>
<sequence length="326" mass="37744">MLSHVQGANNEDEQPMLSPIQEALNEDDGTSALEGDERVDDLEVNDPTRFHQHLHLPRGQQYLDYEQGKPFLYWSDLLEGSWELHKLHGWIMNAMKQGIQEITAHVPTKVFLGILPYQIVINFEGWHRLYHRQHLDMNLILMQWSEEELTHGRFKVAYLDPSRISEPEHKLKMTETIKAQIEAAATQAEEDAIKIKAHREEMHKVSVYIAKVMNKKASKDYIMIPYGFEDHWICIIILPKLGEAVVLDSASYHRDSATSNLPALFYVVLHATIDSNYSKIKDKQIDNIYTNMARFILCKICHEDGAFFDKDGVLMANECTNLRRWA</sequence>
<dbReference type="HOGENOM" id="CLU_010199_5_0_1"/>
<dbReference type="EnsemblPlants" id="KQL24711">
    <property type="protein sequence ID" value="KQL24711"/>
    <property type="gene ID" value="SETIT_030509mg"/>
</dbReference>
<accession>K3ZV78</accession>
<dbReference type="SUPFAM" id="SSF54001">
    <property type="entry name" value="Cysteine proteinases"/>
    <property type="match status" value="1"/>
</dbReference>
<dbReference type="InParanoid" id="K3ZV78"/>
<dbReference type="PANTHER" id="PTHR33018">
    <property type="entry name" value="OS10G0338966 PROTEIN-RELATED"/>
    <property type="match status" value="1"/>
</dbReference>
<reference evidence="2" key="1">
    <citation type="journal article" date="2012" name="Nat. Biotechnol.">
        <title>Reference genome sequence of the model plant Setaria.</title>
        <authorList>
            <person name="Bennetzen J.L."/>
            <person name="Schmutz J."/>
            <person name="Wang H."/>
            <person name="Percifield R."/>
            <person name="Hawkins J."/>
            <person name="Pontaroli A.C."/>
            <person name="Estep M."/>
            <person name="Feng L."/>
            <person name="Vaughn J.N."/>
            <person name="Grimwood J."/>
            <person name="Jenkins J."/>
            <person name="Barry K."/>
            <person name="Lindquist E."/>
            <person name="Hellsten U."/>
            <person name="Deshpande S."/>
            <person name="Wang X."/>
            <person name="Wu X."/>
            <person name="Mitros T."/>
            <person name="Triplett J."/>
            <person name="Yang X."/>
            <person name="Ye C.Y."/>
            <person name="Mauro-Herrera M."/>
            <person name="Wang L."/>
            <person name="Li P."/>
            <person name="Sharma M."/>
            <person name="Sharma R."/>
            <person name="Ronald P.C."/>
            <person name="Panaud O."/>
            <person name="Kellogg E.A."/>
            <person name="Brutnell T.P."/>
            <person name="Doust A.N."/>
            <person name="Tuskan G.A."/>
            <person name="Rokhsar D."/>
            <person name="Devos K.M."/>
        </authorList>
    </citation>
    <scope>NUCLEOTIDE SEQUENCE [LARGE SCALE GENOMIC DNA]</scope>
    <source>
        <strain evidence="2">cv. Yugu1</strain>
    </source>
</reference>
<reference evidence="1" key="2">
    <citation type="submission" date="2018-08" db="UniProtKB">
        <authorList>
            <consortium name="EnsemblPlants"/>
        </authorList>
    </citation>
    <scope>IDENTIFICATION</scope>
    <source>
        <strain evidence="1">Yugu1</strain>
    </source>
</reference>
<keyword evidence="2" id="KW-1185">Reference proteome</keyword>
<dbReference type="FunCoup" id="K3ZV78">
    <property type="interactions" value="221"/>
</dbReference>
<evidence type="ECO:0008006" key="3">
    <source>
        <dbReference type="Google" id="ProtNLM"/>
    </source>
</evidence>
<name>K3ZV78_SETIT</name>
<dbReference type="Gramene" id="KQL24711">
    <property type="protein sequence ID" value="KQL24711"/>
    <property type="gene ID" value="SETIT_030509mg"/>
</dbReference>
<dbReference type="PANTHER" id="PTHR33018:SF19">
    <property type="entry name" value="OS12G0558775 PROTEIN"/>
    <property type="match status" value="1"/>
</dbReference>
<protein>
    <recommendedName>
        <fullName evidence="3">Ubiquitin-like protease family profile domain-containing protein</fullName>
    </recommendedName>
</protein>